<evidence type="ECO:0000313" key="5">
    <source>
        <dbReference type="EMBL" id="MPN30941.1"/>
    </source>
</evidence>
<dbReference type="GO" id="GO:0000976">
    <property type="term" value="F:transcription cis-regulatory region binding"/>
    <property type="evidence" value="ECO:0007669"/>
    <property type="project" value="TreeGrafter"/>
</dbReference>
<comment type="caution">
    <text evidence="5">The sequence shown here is derived from an EMBL/GenBank/DDBJ whole genome shotgun (WGS) entry which is preliminary data.</text>
</comment>
<feature type="domain" description="Transcriptional regulator LacI/GalR-like sensor" evidence="4">
    <location>
        <begin position="2"/>
        <end position="161"/>
    </location>
</feature>
<dbReference type="Gene3D" id="3.40.50.2300">
    <property type="match status" value="1"/>
</dbReference>
<dbReference type="InterPro" id="IPR028082">
    <property type="entry name" value="Peripla_BP_I"/>
</dbReference>
<name>A0A645GVP6_9ZZZZ</name>
<dbReference type="InterPro" id="IPR046335">
    <property type="entry name" value="LacI/GalR-like_sensor"/>
</dbReference>
<evidence type="ECO:0000259" key="4">
    <source>
        <dbReference type="Pfam" id="PF13377"/>
    </source>
</evidence>
<accession>A0A645GVP6</accession>
<dbReference type="PANTHER" id="PTHR30146">
    <property type="entry name" value="LACI-RELATED TRANSCRIPTIONAL REPRESSOR"/>
    <property type="match status" value="1"/>
</dbReference>
<dbReference type="SUPFAM" id="SSF53822">
    <property type="entry name" value="Periplasmic binding protein-like I"/>
    <property type="match status" value="1"/>
</dbReference>
<dbReference type="EMBL" id="VSSQ01082248">
    <property type="protein sequence ID" value="MPN30941.1"/>
    <property type="molecule type" value="Genomic_DNA"/>
</dbReference>
<keyword evidence="2" id="KW-0238">DNA-binding</keyword>
<dbReference type="GO" id="GO:0003700">
    <property type="term" value="F:DNA-binding transcription factor activity"/>
    <property type="evidence" value="ECO:0007669"/>
    <property type="project" value="TreeGrafter"/>
</dbReference>
<dbReference type="AlphaFoldDB" id="A0A645GVP6"/>
<keyword evidence="3" id="KW-0804">Transcription</keyword>
<evidence type="ECO:0000256" key="2">
    <source>
        <dbReference type="ARBA" id="ARBA00023125"/>
    </source>
</evidence>
<evidence type="ECO:0000256" key="3">
    <source>
        <dbReference type="ARBA" id="ARBA00023163"/>
    </source>
</evidence>
<protein>
    <recommendedName>
        <fullName evidence="4">Transcriptional regulator LacI/GalR-like sensor domain-containing protein</fullName>
    </recommendedName>
</protein>
<organism evidence="5">
    <name type="scientific">bioreactor metagenome</name>
    <dbReference type="NCBI Taxonomy" id="1076179"/>
    <lineage>
        <taxon>unclassified sequences</taxon>
        <taxon>metagenomes</taxon>
        <taxon>ecological metagenomes</taxon>
    </lineage>
</organism>
<dbReference type="PANTHER" id="PTHR30146:SF109">
    <property type="entry name" value="HTH-TYPE TRANSCRIPTIONAL REGULATOR GALS"/>
    <property type="match status" value="1"/>
</dbReference>
<gene>
    <name evidence="5" type="ORF">SDC9_178412</name>
</gene>
<reference evidence="5" key="1">
    <citation type="submission" date="2019-08" db="EMBL/GenBank/DDBJ databases">
        <authorList>
            <person name="Kucharzyk K."/>
            <person name="Murdoch R.W."/>
            <person name="Higgins S."/>
            <person name="Loffler F."/>
        </authorList>
    </citation>
    <scope>NUCLEOTIDE SEQUENCE</scope>
</reference>
<sequence>MRHLIELGHSRILYLRGEFPFYLNSTMLDRRMQYYRIMARHGFAVPPHWRDSYPPEELPQALEAAFGAEPHPTALIIYDTDLPEVYRFLESRRLRIGSDVSVIATDGSGAIDRLTPSVTSVVSHGLHAVETVWEMLEKQRGGDRSPRTVEVLLTFKQGRSTGKAPAISSPREKNR</sequence>
<proteinExistence type="predicted"/>
<keyword evidence="1" id="KW-0805">Transcription regulation</keyword>
<dbReference type="Pfam" id="PF13377">
    <property type="entry name" value="Peripla_BP_3"/>
    <property type="match status" value="1"/>
</dbReference>
<evidence type="ECO:0000256" key="1">
    <source>
        <dbReference type="ARBA" id="ARBA00023015"/>
    </source>
</evidence>